<feature type="region of interest" description="Disordered" evidence="1">
    <location>
        <begin position="238"/>
        <end position="264"/>
    </location>
</feature>
<feature type="region of interest" description="Disordered" evidence="1">
    <location>
        <begin position="304"/>
        <end position="402"/>
    </location>
</feature>
<feature type="region of interest" description="Disordered" evidence="1">
    <location>
        <begin position="33"/>
        <end position="119"/>
    </location>
</feature>
<feature type="compositionally biased region" description="Low complexity" evidence="1">
    <location>
        <begin position="84"/>
        <end position="94"/>
    </location>
</feature>
<protein>
    <submittedName>
        <fullName evidence="3">Zinc finger protein 598</fullName>
    </submittedName>
</protein>
<keyword evidence="4" id="KW-1185">Reference proteome</keyword>
<feature type="domain" description="ZNF598/HEL2 PAH" evidence="2">
    <location>
        <begin position="149"/>
        <end position="225"/>
    </location>
</feature>
<dbReference type="InterPro" id="IPR057634">
    <property type="entry name" value="PAH_ZNF598/HEL2"/>
</dbReference>
<dbReference type="STRING" id="2094558.A0A314U9C9"/>
<dbReference type="AlphaFoldDB" id="A0A314U9C9"/>
<evidence type="ECO:0000313" key="3">
    <source>
        <dbReference type="EMBL" id="PQM33911.1"/>
    </source>
</evidence>
<name>A0A314U9C9_PRUYE</name>
<dbReference type="Proteomes" id="UP000250321">
    <property type="component" value="Unassembled WGS sequence"/>
</dbReference>
<gene>
    <name evidence="3" type="ORF">Pyn_30738</name>
</gene>
<evidence type="ECO:0000313" key="4">
    <source>
        <dbReference type="Proteomes" id="UP000250321"/>
    </source>
</evidence>
<evidence type="ECO:0000259" key="2">
    <source>
        <dbReference type="Pfam" id="PF23202"/>
    </source>
</evidence>
<feature type="compositionally biased region" description="Basic residues" evidence="1">
    <location>
        <begin position="339"/>
        <end position="350"/>
    </location>
</feature>
<feature type="compositionally biased region" description="Low complexity" evidence="1">
    <location>
        <begin position="353"/>
        <end position="363"/>
    </location>
</feature>
<dbReference type="GO" id="GO:0016567">
    <property type="term" value="P:protein ubiquitination"/>
    <property type="evidence" value="ECO:0007669"/>
    <property type="project" value="TreeGrafter"/>
</dbReference>
<dbReference type="EMBL" id="PJQY01003855">
    <property type="protein sequence ID" value="PQM33911.1"/>
    <property type="molecule type" value="Genomic_DNA"/>
</dbReference>
<accession>A0A314U9C9</accession>
<evidence type="ECO:0000256" key="1">
    <source>
        <dbReference type="SAM" id="MobiDB-lite"/>
    </source>
</evidence>
<dbReference type="PANTHER" id="PTHR22938">
    <property type="entry name" value="ZINC FINGER PROTEIN 598"/>
    <property type="match status" value="1"/>
</dbReference>
<feature type="compositionally biased region" description="Polar residues" evidence="1">
    <location>
        <begin position="100"/>
        <end position="119"/>
    </location>
</feature>
<organism evidence="3 4">
    <name type="scientific">Prunus yedoensis var. nudiflora</name>
    <dbReference type="NCBI Taxonomy" id="2094558"/>
    <lineage>
        <taxon>Eukaryota</taxon>
        <taxon>Viridiplantae</taxon>
        <taxon>Streptophyta</taxon>
        <taxon>Embryophyta</taxon>
        <taxon>Tracheophyta</taxon>
        <taxon>Spermatophyta</taxon>
        <taxon>Magnoliopsida</taxon>
        <taxon>eudicotyledons</taxon>
        <taxon>Gunneridae</taxon>
        <taxon>Pentapetalae</taxon>
        <taxon>rosids</taxon>
        <taxon>fabids</taxon>
        <taxon>Rosales</taxon>
        <taxon>Rosaceae</taxon>
        <taxon>Amygdaloideae</taxon>
        <taxon>Amygdaleae</taxon>
        <taxon>Prunus</taxon>
    </lineage>
</organism>
<dbReference type="OrthoDB" id="3838338at2759"/>
<dbReference type="PANTHER" id="PTHR22938:SF0">
    <property type="entry name" value="E3 UBIQUITIN-PROTEIN LIGASE ZNF598"/>
    <property type="match status" value="1"/>
</dbReference>
<dbReference type="GO" id="GO:0061630">
    <property type="term" value="F:ubiquitin protein ligase activity"/>
    <property type="evidence" value="ECO:0007669"/>
    <property type="project" value="InterPro"/>
</dbReference>
<sequence length="402" mass="43393">MGPDHLVMQVLLRLKSRLDRQQFCAVLVRNGSRPSSYASSAQAQVETRQTTVLRGSGQNNGSRPSSYASSAQAQVETRQTTVHGLSSSGSLWDSSKTKSGRISHSTSAPNLVENGSVQPSVSDFPPVSAAQVRKFPTTSQAVLKVGDVQTANKSLVEKIRAALEFDEDKYTTFKDISGQYRQGLVATEIYLDFVRQFGLLHLVLDLARLCPDGQKQKELIDAYNASIRNNIAQGDGWSQGNVRLKEGNSSKKGKGKISEAENSNSKNTLADSFLSSVRELQLNYRPSEEAVEVLPKDGYRAAKEKSKLQPLVQLRGVKDSQTTGSGSNPNLGDGGGGSKQRKKSSKFHRVRLGDGSAAALLDLRNSDPQPDAGNERLDGSSNSAGGLPVQGVWRKGTQKLFS</sequence>
<dbReference type="InterPro" id="IPR044288">
    <property type="entry name" value="ZNF598/HEL2"/>
</dbReference>
<dbReference type="GO" id="GO:0043022">
    <property type="term" value="F:ribosome binding"/>
    <property type="evidence" value="ECO:0007669"/>
    <property type="project" value="TreeGrafter"/>
</dbReference>
<proteinExistence type="predicted"/>
<reference evidence="3 4" key="1">
    <citation type="submission" date="2018-02" db="EMBL/GenBank/DDBJ databases">
        <title>Draft genome of wild Prunus yedoensis var. nudiflora.</title>
        <authorList>
            <person name="Baek S."/>
            <person name="Kim J.-H."/>
            <person name="Choi K."/>
            <person name="Kim G.-B."/>
            <person name="Cho A."/>
            <person name="Jang H."/>
            <person name="Shin C.-H."/>
            <person name="Yu H.-J."/>
            <person name="Mun J.-H."/>
        </authorList>
    </citation>
    <scope>NUCLEOTIDE SEQUENCE [LARGE SCALE GENOMIC DNA]</scope>
    <source>
        <strain evidence="4">cv. Jeju island</strain>
        <tissue evidence="3">Leaf</tissue>
    </source>
</reference>
<dbReference type="GO" id="GO:0072344">
    <property type="term" value="P:rescue of stalled ribosome"/>
    <property type="evidence" value="ECO:0007669"/>
    <property type="project" value="InterPro"/>
</dbReference>
<dbReference type="Pfam" id="PF23202">
    <property type="entry name" value="PAH_ZNF598"/>
    <property type="match status" value="1"/>
</dbReference>
<feature type="compositionally biased region" description="Polar residues" evidence="1">
    <location>
        <begin position="33"/>
        <end position="83"/>
    </location>
</feature>
<comment type="caution">
    <text evidence="3">The sequence shown here is derived from an EMBL/GenBank/DDBJ whole genome shotgun (WGS) entry which is preliminary data.</text>
</comment>